<evidence type="ECO:0000256" key="3">
    <source>
        <dbReference type="ARBA" id="ARBA00023125"/>
    </source>
</evidence>
<dbReference type="InterPro" id="IPR036390">
    <property type="entry name" value="WH_DNA-bd_sf"/>
</dbReference>
<evidence type="ECO:0000313" key="6">
    <source>
        <dbReference type="EMBL" id="MBP2479026.1"/>
    </source>
</evidence>
<dbReference type="SUPFAM" id="SSF53850">
    <property type="entry name" value="Periplasmic binding protein-like II"/>
    <property type="match status" value="1"/>
</dbReference>
<dbReference type="SUPFAM" id="SSF46785">
    <property type="entry name" value="Winged helix' DNA-binding domain"/>
    <property type="match status" value="1"/>
</dbReference>
<feature type="domain" description="HTH lysR-type" evidence="5">
    <location>
        <begin position="1"/>
        <end position="58"/>
    </location>
</feature>
<sequence>MNLRHLECFLAVADELHFGRAAQRLGMSPARVSESVADLERTLRGALFERSSRRVGLTSFGADFLEEVRGPLEKLRIAHRLAKVRNEQRDEIVIGHDAELGHLLLSRLLGTDTAELAEDTIARTPWRPTLMSTDEQVAAVAEGRIDLGLGWSAVTRPPLAAVTLAAVPVVAILRADDPLALASHVHFADLRDRQVLLAARNTNEAVHSQLLADFVQGGLRVTEVEEIPRYDDLALHVVSRNRVALHPATAAVLNRVPGAVFRPLVHPSPVVTITATFRQPAAAQETGKLDQILRKLTTVTAKTLNPYASHWRPAA</sequence>
<gene>
    <name evidence="6" type="ORF">JOF53_007898</name>
</gene>
<dbReference type="Pfam" id="PF03466">
    <property type="entry name" value="LysR_substrate"/>
    <property type="match status" value="1"/>
</dbReference>
<dbReference type="InterPro" id="IPR000847">
    <property type="entry name" value="LysR_HTH_N"/>
</dbReference>
<evidence type="ECO:0000256" key="1">
    <source>
        <dbReference type="ARBA" id="ARBA00009437"/>
    </source>
</evidence>
<dbReference type="Gene3D" id="1.10.10.10">
    <property type="entry name" value="Winged helix-like DNA-binding domain superfamily/Winged helix DNA-binding domain"/>
    <property type="match status" value="1"/>
</dbReference>
<dbReference type="RefSeq" id="WP_158103629.1">
    <property type="nucleotide sequence ID" value="NZ_JAGIOO010000001.1"/>
</dbReference>
<dbReference type="PANTHER" id="PTHR30346:SF0">
    <property type="entry name" value="HCA OPERON TRANSCRIPTIONAL ACTIVATOR HCAR"/>
    <property type="match status" value="1"/>
</dbReference>
<evidence type="ECO:0000256" key="2">
    <source>
        <dbReference type="ARBA" id="ARBA00023015"/>
    </source>
</evidence>
<dbReference type="PANTHER" id="PTHR30346">
    <property type="entry name" value="TRANSCRIPTIONAL DUAL REGULATOR HCAR-RELATED"/>
    <property type="match status" value="1"/>
</dbReference>
<dbReference type="InterPro" id="IPR036388">
    <property type="entry name" value="WH-like_DNA-bd_sf"/>
</dbReference>
<dbReference type="GO" id="GO:0003677">
    <property type="term" value="F:DNA binding"/>
    <property type="evidence" value="ECO:0007669"/>
    <property type="project" value="UniProtKB-KW"/>
</dbReference>
<accession>A0ABS5AR46</accession>
<comment type="caution">
    <text evidence="6">The sequence shown here is derived from an EMBL/GenBank/DDBJ whole genome shotgun (WGS) entry which is preliminary data.</text>
</comment>
<dbReference type="InterPro" id="IPR005119">
    <property type="entry name" value="LysR_subst-bd"/>
</dbReference>
<comment type="similarity">
    <text evidence="1">Belongs to the LysR transcriptional regulatory family.</text>
</comment>
<dbReference type="EMBL" id="JAGIOO010000001">
    <property type="protein sequence ID" value="MBP2479026.1"/>
    <property type="molecule type" value="Genomic_DNA"/>
</dbReference>
<dbReference type="Pfam" id="PF00126">
    <property type="entry name" value="HTH_1"/>
    <property type="match status" value="1"/>
</dbReference>
<dbReference type="PROSITE" id="PS50931">
    <property type="entry name" value="HTH_LYSR"/>
    <property type="match status" value="1"/>
</dbReference>
<proteinExistence type="inferred from homology"/>
<evidence type="ECO:0000313" key="7">
    <source>
        <dbReference type="Proteomes" id="UP001519363"/>
    </source>
</evidence>
<evidence type="ECO:0000256" key="4">
    <source>
        <dbReference type="ARBA" id="ARBA00023163"/>
    </source>
</evidence>
<evidence type="ECO:0000259" key="5">
    <source>
        <dbReference type="PROSITE" id="PS50931"/>
    </source>
</evidence>
<reference evidence="6 7" key="1">
    <citation type="submission" date="2021-03" db="EMBL/GenBank/DDBJ databases">
        <title>Sequencing the genomes of 1000 actinobacteria strains.</title>
        <authorList>
            <person name="Klenk H.-P."/>
        </authorList>
    </citation>
    <scope>NUCLEOTIDE SEQUENCE [LARGE SCALE GENOMIC DNA]</scope>
    <source>
        <strain evidence="6 7">DSM 44580</strain>
    </source>
</reference>
<keyword evidence="2" id="KW-0805">Transcription regulation</keyword>
<keyword evidence="4" id="KW-0804">Transcription</keyword>
<organism evidence="6 7">
    <name type="scientific">Crossiella equi</name>
    <dbReference type="NCBI Taxonomy" id="130796"/>
    <lineage>
        <taxon>Bacteria</taxon>
        <taxon>Bacillati</taxon>
        <taxon>Actinomycetota</taxon>
        <taxon>Actinomycetes</taxon>
        <taxon>Pseudonocardiales</taxon>
        <taxon>Pseudonocardiaceae</taxon>
        <taxon>Crossiella</taxon>
    </lineage>
</organism>
<dbReference type="Gene3D" id="3.40.190.10">
    <property type="entry name" value="Periplasmic binding protein-like II"/>
    <property type="match status" value="2"/>
</dbReference>
<name>A0ABS5AR46_9PSEU</name>
<keyword evidence="3 6" id="KW-0238">DNA-binding</keyword>
<protein>
    <submittedName>
        <fullName evidence="6">DNA-binding transcriptional LysR family regulator</fullName>
    </submittedName>
</protein>
<dbReference type="Proteomes" id="UP001519363">
    <property type="component" value="Unassembled WGS sequence"/>
</dbReference>
<keyword evidence="7" id="KW-1185">Reference proteome</keyword>